<feature type="region of interest" description="Disordered" evidence="1">
    <location>
        <begin position="1"/>
        <end position="69"/>
    </location>
</feature>
<protein>
    <submittedName>
        <fullName evidence="2">RNA-binding (RRM/RBD/RNP motifs) family protein</fullName>
    </submittedName>
</protein>
<dbReference type="InParanoid" id="A0A061EN41"/>
<evidence type="ECO:0000313" key="3">
    <source>
        <dbReference type="Proteomes" id="UP000026915"/>
    </source>
</evidence>
<dbReference type="HOGENOM" id="CLU_1135201_0_0_1"/>
<accession>A0A061EN41</accession>
<dbReference type="EMBL" id="CM001882">
    <property type="protein sequence ID" value="EOY06088.1"/>
    <property type="molecule type" value="Genomic_DNA"/>
</dbReference>
<proteinExistence type="predicted"/>
<dbReference type="Proteomes" id="UP000026915">
    <property type="component" value="Chromosome 4"/>
</dbReference>
<evidence type="ECO:0000313" key="2">
    <source>
        <dbReference type="EMBL" id="EOY06088.1"/>
    </source>
</evidence>
<dbReference type="OMA" id="RTFHTCI"/>
<dbReference type="eggNOG" id="ENOG502RXMQ">
    <property type="taxonomic scope" value="Eukaryota"/>
</dbReference>
<gene>
    <name evidence="2" type="ORF">TCM_020922</name>
</gene>
<evidence type="ECO:0000256" key="1">
    <source>
        <dbReference type="SAM" id="MobiDB-lite"/>
    </source>
</evidence>
<dbReference type="PANTHER" id="PTHR34568:SF5">
    <property type="entry name" value="RNA-BINDING (RRM_RBD_RNP MOTIFS) FAMILY PROTEIN"/>
    <property type="match status" value="1"/>
</dbReference>
<dbReference type="InterPro" id="IPR058942">
    <property type="entry name" value="AT3G52170-like"/>
</dbReference>
<reference evidence="2 3" key="1">
    <citation type="journal article" date="2013" name="Genome Biol.">
        <title>The genome sequence of the most widely cultivated cacao type and its use to identify candidate genes regulating pod color.</title>
        <authorList>
            <person name="Motamayor J.C."/>
            <person name="Mockaitis K."/>
            <person name="Schmutz J."/>
            <person name="Haiminen N."/>
            <person name="Iii D.L."/>
            <person name="Cornejo O."/>
            <person name="Findley S.D."/>
            <person name="Zheng P."/>
            <person name="Utro F."/>
            <person name="Royaert S."/>
            <person name="Saski C."/>
            <person name="Jenkins J."/>
            <person name="Podicheti R."/>
            <person name="Zhao M."/>
            <person name="Scheffler B.E."/>
            <person name="Stack J.C."/>
            <person name="Feltus F.A."/>
            <person name="Mustiga G.M."/>
            <person name="Amores F."/>
            <person name="Phillips W."/>
            <person name="Marelli J.P."/>
            <person name="May G.D."/>
            <person name="Shapiro H."/>
            <person name="Ma J."/>
            <person name="Bustamante C.D."/>
            <person name="Schnell R.J."/>
            <person name="Main D."/>
            <person name="Gilbert D."/>
            <person name="Parida L."/>
            <person name="Kuhn D.N."/>
        </authorList>
    </citation>
    <scope>NUCLEOTIDE SEQUENCE [LARGE SCALE GENOMIC DNA]</scope>
    <source>
        <strain evidence="3">cv. Matina 1-6</strain>
    </source>
</reference>
<organism evidence="2 3">
    <name type="scientific">Theobroma cacao</name>
    <name type="common">Cacao</name>
    <name type="synonym">Cocoa</name>
    <dbReference type="NCBI Taxonomy" id="3641"/>
    <lineage>
        <taxon>Eukaryota</taxon>
        <taxon>Viridiplantae</taxon>
        <taxon>Streptophyta</taxon>
        <taxon>Embryophyta</taxon>
        <taxon>Tracheophyta</taxon>
        <taxon>Spermatophyta</taxon>
        <taxon>Magnoliopsida</taxon>
        <taxon>eudicotyledons</taxon>
        <taxon>Gunneridae</taxon>
        <taxon>Pentapetalae</taxon>
        <taxon>rosids</taxon>
        <taxon>malvids</taxon>
        <taxon>Malvales</taxon>
        <taxon>Malvaceae</taxon>
        <taxon>Byttnerioideae</taxon>
        <taxon>Theobroma</taxon>
    </lineage>
</organism>
<dbReference type="AlphaFoldDB" id="A0A061EN41"/>
<keyword evidence="3" id="KW-1185">Reference proteome</keyword>
<dbReference type="PANTHER" id="PTHR34568">
    <property type="entry name" value="RRM DOMAIN-CONTAINING PROTEIN"/>
    <property type="match status" value="1"/>
</dbReference>
<dbReference type="Gramene" id="EOY06088">
    <property type="protein sequence ID" value="EOY06088"/>
    <property type="gene ID" value="TCM_020922"/>
</dbReference>
<name>A0A061EN41_THECC</name>
<sequence length="245" mass="27102">MSSETKISLDKKEESCIPTESISEREEGSSLNLPNSDHVKSGPNYPVPPSISREELNSSSPMRSTKEGSKENMVLDRFLTQNIEKHSILAAFCDCWPIVNVEEVSLTKQSMFKDFVVHFETREGYQNTLKKTDLMVLNAEAFVEASSSEDMDDAISIPDLIGDPDAPVALVKNPTKTVKVKQLSEDISSQQLKEALAFCQSGISSFYLGSTSSVLYVEFETEDAKEGTCRTFHTCIRKGAANPQD</sequence>